<dbReference type="Gene3D" id="3.90.79.10">
    <property type="entry name" value="Nucleoside Triphosphate Pyrophosphohydrolase"/>
    <property type="match status" value="1"/>
</dbReference>
<evidence type="ECO:0000313" key="5">
    <source>
        <dbReference type="Proteomes" id="UP001169242"/>
    </source>
</evidence>
<dbReference type="InterPro" id="IPR000086">
    <property type="entry name" value="NUDIX_hydrolase_dom"/>
</dbReference>
<sequence>MNRHFTVSIYVVNNNRVLLHKHKKAQILLPVGGHIELNELPEETAKREALEETGIEIELYDIDSLKDKNIDNEREKVLINPIHTIWGEIEKGHEHIDFVFYATSMTDELRPQEDESLNLRWYSEKELKEIKDHLLKDVYYMAQEAIELCRCKKK</sequence>
<dbReference type="PANTHER" id="PTHR43736">
    <property type="entry name" value="ADP-RIBOSE PYROPHOSPHATASE"/>
    <property type="match status" value="1"/>
</dbReference>
<proteinExistence type="inferred from homology"/>
<comment type="similarity">
    <text evidence="1">Belongs to the Nudix hydrolase family.</text>
</comment>
<dbReference type="CDD" id="cd03674">
    <property type="entry name" value="NUDIX_Hydrolase"/>
    <property type="match status" value="1"/>
</dbReference>
<evidence type="ECO:0000259" key="3">
    <source>
        <dbReference type="PROSITE" id="PS51462"/>
    </source>
</evidence>
<dbReference type="PROSITE" id="PS51462">
    <property type="entry name" value="NUDIX"/>
    <property type="match status" value="1"/>
</dbReference>
<dbReference type="Pfam" id="PF00293">
    <property type="entry name" value="NUDIX"/>
    <property type="match status" value="1"/>
</dbReference>
<dbReference type="InterPro" id="IPR015797">
    <property type="entry name" value="NUDIX_hydrolase-like_dom_sf"/>
</dbReference>
<dbReference type="SUPFAM" id="SSF55811">
    <property type="entry name" value="Nudix"/>
    <property type="match status" value="1"/>
</dbReference>
<dbReference type="Proteomes" id="UP001169242">
    <property type="component" value="Unassembled WGS sequence"/>
</dbReference>
<dbReference type="RefSeq" id="WP_271010934.1">
    <property type="nucleotide sequence ID" value="NZ_JAQIFT010000010.1"/>
</dbReference>
<reference evidence="4" key="1">
    <citation type="journal article" date="2023" name="Int. J. Syst. Evol. Microbiol.">
        <title>&lt;i&gt;Holtiella tumoricola&lt;/i&gt; gen. nov. sp. nov., isolated from a human clinical sample.</title>
        <authorList>
            <person name="Allen-Vercoe E."/>
            <person name="Daigneault M.C."/>
            <person name="Vancuren S.J."/>
            <person name="Cochrane K."/>
            <person name="O'Neal L.L."/>
            <person name="Sankaranarayanan K."/>
            <person name="Lawson P.A."/>
        </authorList>
    </citation>
    <scope>NUCLEOTIDE SEQUENCE</scope>
    <source>
        <strain evidence="4">CC70A</strain>
    </source>
</reference>
<dbReference type="InterPro" id="IPR020084">
    <property type="entry name" value="NUDIX_hydrolase_CS"/>
</dbReference>
<accession>A0AA42DJV7</accession>
<keyword evidence="2" id="KW-0378">Hydrolase</keyword>
<protein>
    <submittedName>
        <fullName evidence="4">NUDIX domain-containing protein</fullName>
    </submittedName>
</protein>
<feature type="domain" description="Nudix hydrolase" evidence="3">
    <location>
        <begin position="2"/>
        <end position="145"/>
    </location>
</feature>
<organism evidence="4 5">
    <name type="scientific">Holtiella tumoricola</name>
    <dbReference type="NCBI Taxonomy" id="3018743"/>
    <lineage>
        <taxon>Bacteria</taxon>
        <taxon>Bacillati</taxon>
        <taxon>Bacillota</taxon>
        <taxon>Clostridia</taxon>
        <taxon>Lachnospirales</taxon>
        <taxon>Cellulosilyticaceae</taxon>
        <taxon>Holtiella</taxon>
    </lineage>
</organism>
<evidence type="ECO:0000313" key="4">
    <source>
        <dbReference type="EMBL" id="MDA3730254.1"/>
    </source>
</evidence>
<gene>
    <name evidence="4" type="ORF">PBV87_01875</name>
</gene>
<name>A0AA42DJV7_9FIRM</name>
<dbReference type="PROSITE" id="PS00893">
    <property type="entry name" value="NUDIX_BOX"/>
    <property type="match status" value="1"/>
</dbReference>
<dbReference type="PANTHER" id="PTHR43736:SF1">
    <property type="entry name" value="DIHYDRONEOPTERIN TRIPHOSPHATE DIPHOSPHATASE"/>
    <property type="match status" value="1"/>
</dbReference>
<dbReference type="GO" id="GO:0016787">
    <property type="term" value="F:hydrolase activity"/>
    <property type="evidence" value="ECO:0007669"/>
    <property type="project" value="UniProtKB-KW"/>
</dbReference>
<evidence type="ECO:0000256" key="1">
    <source>
        <dbReference type="ARBA" id="ARBA00005582"/>
    </source>
</evidence>
<comment type="caution">
    <text evidence="4">The sequence shown here is derived from an EMBL/GenBank/DDBJ whole genome shotgun (WGS) entry which is preliminary data.</text>
</comment>
<dbReference type="AlphaFoldDB" id="A0AA42DJV7"/>
<keyword evidence="5" id="KW-1185">Reference proteome</keyword>
<evidence type="ECO:0000256" key="2">
    <source>
        <dbReference type="ARBA" id="ARBA00022801"/>
    </source>
</evidence>
<dbReference type="EMBL" id="JAQIFT010000010">
    <property type="protein sequence ID" value="MDA3730254.1"/>
    <property type="molecule type" value="Genomic_DNA"/>
</dbReference>